<name>A0ABT5NUU0_9PSED</name>
<sequence length="86" mass="9277">MVDGSTLTIAGNHIKSYKKSNTTGVQKTNEFSLSLSPSDSENHISTHLLKAGYTRKIISNETGHLKIHYSKQGNTVIGATFAAQNS</sequence>
<evidence type="ECO:0000313" key="1">
    <source>
        <dbReference type="EMBL" id="MDD0991945.1"/>
    </source>
</evidence>
<comment type="caution">
    <text evidence="1">The sequence shown here is derived from an EMBL/GenBank/DDBJ whole genome shotgun (WGS) entry which is preliminary data.</text>
</comment>
<evidence type="ECO:0000313" key="2">
    <source>
        <dbReference type="Proteomes" id="UP001148203"/>
    </source>
</evidence>
<organism evidence="1 2">
    <name type="scientific">Pseudomonas fontis</name>
    <dbReference type="NCBI Taxonomy" id="2942633"/>
    <lineage>
        <taxon>Bacteria</taxon>
        <taxon>Pseudomonadati</taxon>
        <taxon>Pseudomonadota</taxon>
        <taxon>Gammaproteobacteria</taxon>
        <taxon>Pseudomonadales</taxon>
        <taxon>Pseudomonadaceae</taxon>
        <taxon>Pseudomonas</taxon>
    </lineage>
</organism>
<dbReference type="RefSeq" id="WP_273913618.1">
    <property type="nucleotide sequence ID" value="NZ_JAMDGX010000093.1"/>
</dbReference>
<proteinExistence type="predicted"/>
<dbReference type="Proteomes" id="UP001148203">
    <property type="component" value="Unassembled WGS sequence"/>
</dbReference>
<keyword evidence="2" id="KW-1185">Reference proteome</keyword>
<gene>
    <name evidence="1" type="ORF">M5G11_15520</name>
</gene>
<protein>
    <submittedName>
        <fullName evidence="1">Uncharacterized protein</fullName>
    </submittedName>
</protein>
<accession>A0ABT5NUU0</accession>
<reference evidence="1 2" key="1">
    <citation type="submission" date="2022-05" db="EMBL/GenBank/DDBJ databases">
        <title>Novel Pseudomonas spp. Isolated from a Rainbow Trout Aquaculture Facility.</title>
        <authorList>
            <person name="Testerman T."/>
            <person name="Graf J."/>
        </authorList>
    </citation>
    <scope>NUCLEOTIDE SEQUENCE [LARGE SCALE GENOMIC DNA]</scope>
    <source>
        <strain evidence="1 2">ID681</strain>
    </source>
</reference>
<dbReference type="EMBL" id="JAMDGY010000044">
    <property type="protein sequence ID" value="MDD0991945.1"/>
    <property type="molecule type" value="Genomic_DNA"/>
</dbReference>